<dbReference type="AlphaFoldDB" id="A0A5R9JA38"/>
<evidence type="ECO:0000313" key="12">
    <source>
        <dbReference type="Proteomes" id="UP000305654"/>
    </source>
</evidence>
<dbReference type="InterPro" id="IPR003593">
    <property type="entry name" value="AAA+_ATPase"/>
</dbReference>
<sequence>MAADTLLSLAGISKSYAGVRALVDVSLGVEAGTVLGLIGENGAGKSTLMKILGGVVQPDAGSIVIDGVPHGAMTVASAARAGIAFVHQELTVLDNLDVAANIFLGREAVAGGPLRLVRNRAMHDLARPLLQRLGADFGPETSVSKLLIAQRQLVEIARALSVDARVIIMDEPTSSLTLQETERLLQVIADLRASGVAVIYISHRLHEVKACADRVVCLRDGRVAGGLKRDEIEHNAMIRLMIGRDLRSLYTPPLASPGGEICVVDRVVTSAFPDRHLSFTLRRGEILGMAGLVGSGRTSLARALFGVDPILSGEVRLAGQAVTMRSPRQAIEQGIYLVPEDRKGEGLVLDMKLSENISLASMQRHARLNLIDRASETATAREQQASLRIKTPGVAVHAATLSGGNQQKVVLAKWLSMAPRLIIFDEPTRGIDVGAKGEIYTLMRALADDGVGVIMISSDMEEVIGVSDRVAVMHEGRISGVLDRPDFSELNVLRLAIGQPAEHLETVS</sequence>
<dbReference type="FunFam" id="3.40.50.300:FF:000127">
    <property type="entry name" value="Ribose import ATP-binding protein RbsA"/>
    <property type="match status" value="1"/>
</dbReference>
<dbReference type="Pfam" id="PF00005">
    <property type="entry name" value="ABC_tran"/>
    <property type="match status" value="2"/>
</dbReference>
<dbReference type="InterPro" id="IPR027417">
    <property type="entry name" value="P-loop_NTPase"/>
</dbReference>
<keyword evidence="2" id="KW-0813">Transport</keyword>
<dbReference type="PANTHER" id="PTHR43790:SF3">
    <property type="entry name" value="D-ALLOSE IMPORT ATP-BINDING PROTEIN ALSA-RELATED"/>
    <property type="match status" value="1"/>
</dbReference>
<comment type="subcellular location">
    <subcellularLocation>
        <location evidence="1">Cell membrane</location>
        <topology evidence="1">Peripheral membrane protein</topology>
    </subcellularLocation>
</comment>
<evidence type="ECO:0000256" key="4">
    <source>
        <dbReference type="ARBA" id="ARBA00022597"/>
    </source>
</evidence>
<dbReference type="CDD" id="cd03215">
    <property type="entry name" value="ABC_Carb_Monos_II"/>
    <property type="match status" value="1"/>
</dbReference>
<keyword evidence="6" id="KW-0547">Nucleotide-binding</keyword>
<evidence type="ECO:0000256" key="5">
    <source>
        <dbReference type="ARBA" id="ARBA00022737"/>
    </source>
</evidence>
<evidence type="ECO:0000259" key="10">
    <source>
        <dbReference type="PROSITE" id="PS50893"/>
    </source>
</evidence>
<keyword evidence="5" id="KW-0677">Repeat</keyword>
<keyword evidence="4" id="KW-0762">Sugar transport</keyword>
<proteinExistence type="predicted"/>
<gene>
    <name evidence="11" type="ORF">FE263_08425</name>
</gene>
<dbReference type="Gene3D" id="3.40.50.300">
    <property type="entry name" value="P-loop containing nucleotide triphosphate hydrolases"/>
    <property type="match status" value="2"/>
</dbReference>
<dbReference type="InterPro" id="IPR003439">
    <property type="entry name" value="ABC_transporter-like_ATP-bd"/>
</dbReference>
<evidence type="ECO:0000256" key="3">
    <source>
        <dbReference type="ARBA" id="ARBA00022475"/>
    </source>
</evidence>
<keyword evidence="8" id="KW-1278">Translocase</keyword>
<evidence type="ECO:0000313" key="11">
    <source>
        <dbReference type="EMBL" id="TLU73407.1"/>
    </source>
</evidence>
<reference evidence="11 12" key="1">
    <citation type="submission" date="2019-05" db="EMBL/GenBank/DDBJ databases">
        <authorList>
            <person name="Pankratov T."/>
            <person name="Grouzdev D."/>
        </authorList>
    </citation>
    <scope>NUCLEOTIDE SEQUENCE [LARGE SCALE GENOMIC DNA]</scope>
    <source>
        <strain evidence="11 12">KEBCLARHB70R</strain>
    </source>
</reference>
<dbReference type="GO" id="GO:0016887">
    <property type="term" value="F:ATP hydrolysis activity"/>
    <property type="evidence" value="ECO:0007669"/>
    <property type="project" value="InterPro"/>
</dbReference>
<evidence type="ECO:0000256" key="2">
    <source>
        <dbReference type="ARBA" id="ARBA00022448"/>
    </source>
</evidence>
<feature type="domain" description="ABC transporter" evidence="10">
    <location>
        <begin position="7"/>
        <end position="245"/>
    </location>
</feature>
<dbReference type="SMART" id="SM00382">
    <property type="entry name" value="AAA"/>
    <property type="match status" value="2"/>
</dbReference>
<evidence type="ECO:0000256" key="6">
    <source>
        <dbReference type="ARBA" id="ARBA00022741"/>
    </source>
</evidence>
<keyword evidence="7 11" id="KW-0067">ATP-binding</keyword>
<protein>
    <submittedName>
        <fullName evidence="11">Sugar ABC transporter ATP-binding protein</fullName>
    </submittedName>
</protein>
<evidence type="ECO:0000256" key="7">
    <source>
        <dbReference type="ARBA" id="ARBA00022840"/>
    </source>
</evidence>
<dbReference type="EMBL" id="VCDI01000002">
    <property type="protein sequence ID" value="TLU73407.1"/>
    <property type="molecule type" value="Genomic_DNA"/>
</dbReference>
<dbReference type="GO" id="GO:0005524">
    <property type="term" value="F:ATP binding"/>
    <property type="evidence" value="ECO:0007669"/>
    <property type="project" value="UniProtKB-KW"/>
</dbReference>
<dbReference type="GO" id="GO:0005886">
    <property type="term" value="C:plasma membrane"/>
    <property type="evidence" value="ECO:0007669"/>
    <property type="project" value="UniProtKB-SubCell"/>
</dbReference>
<dbReference type="SUPFAM" id="SSF52540">
    <property type="entry name" value="P-loop containing nucleoside triphosphate hydrolases"/>
    <property type="match status" value="2"/>
</dbReference>
<evidence type="ECO:0000256" key="1">
    <source>
        <dbReference type="ARBA" id="ARBA00004202"/>
    </source>
</evidence>
<dbReference type="PROSITE" id="PS00211">
    <property type="entry name" value="ABC_TRANSPORTER_1"/>
    <property type="match status" value="1"/>
</dbReference>
<name>A0A5R9JA38_9PROT</name>
<comment type="caution">
    <text evidence="11">The sequence shown here is derived from an EMBL/GenBank/DDBJ whole genome shotgun (WGS) entry which is preliminary data.</text>
</comment>
<accession>A0A5R9JA38</accession>
<evidence type="ECO:0000256" key="9">
    <source>
        <dbReference type="ARBA" id="ARBA00023136"/>
    </source>
</evidence>
<evidence type="ECO:0000256" key="8">
    <source>
        <dbReference type="ARBA" id="ARBA00022967"/>
    </source>
</evidence>
<dbReference type="PROSITE" id="PS50893">
    <property type="entry name" value="ABC_TRANSPORTER_2"/>
    <property type="match status" value="2"/>
</dbReference>
<feature type="domain" description="ABC transporter" evidence="10">
    <location>
        <begin position="259"/>
        <end position="500"/>
    </location>
</feature>
<dbReference type="RefSeq" id="WP_138325487.1">
    <property type="nucleotide sequence ID" value="NZ_VCDI01000002.1"/>
</dbReference>
<organism evidence="11 12">
    <name type="scientific">Lichenicoccus roseus</name>
    <dbReference type="NCBI Taxonomy" id="2683649"/>
    <lineage>
        <taxon>Bacteria</taxon>
        <taxon>Pseudomonadati</taxon>
        <taxon>Pseudomonadota</taxon>
        <taxon>Alphaproteobacteria</taxon>
        <taxon>Acetobacterales</taxon>
        <taxon>Acetobacteraceae</taxon>
        <taxon>Lichenicoccus</taxon>
    </lineage>
</organism>
<dbReference type="Proteomes" id="UP000305654">
    <property type="component" value="Unassembled WGS sequence"/>
</dbReference>
<dbReference type="InterPro" id="IPR017871">
    <property type="entry name" value="ABC_transporter-like_CS"/>
</dbReference>
<keyword evidence="9" id="KW-0472">Membrane</keyword>
<dbReference type="InterPro" id="IPR050107">
    <property type="entry name" value="ABC_carbohydrate_import_ATPase"/>
</dbReference>
<dbReference type="PANTHER" id="PTHR43790">
    <property type="entry name" value="CARBOHYDRATE TRANSPORT ATP-BINDING PROTEIN MG119-RELATED"/>
    <property type="match status" value="1"/>
</dbReference>
<dbReference type="OrthoDB" id="9805029at2"/>
<keyword evidence="12" id="KW-1185">Reference proteome</keyword>
<dbReference type="CDD" id="cd03216">
    <property type="entry name" value="ABC_Carb_Monos_I"/>
    <property type="match status" value="1"/>
</dbReference>
<keyword evidence="3" id="KW-1003">Cell membrane</keyword>